<protein>
    <submittedName>
        <fullName evidence="1">Uncharacterized protein</fullName>
    </submittedName>
</protein>
<proteinExistence type="predicted"/>
<keyword evidence="2" id="KW-1185">Reference proteome</keyword>
<dbReference type="Pfam" id="PF13578">
    <property type="entry name" value="Methyltransf_24"/>
    <property type="match status" value="1"/>
</dbReference>
<accession>A0A7K0CRW8</accession>
<comment type="caution">
    <text evidence="1">The sequence shown here is derived from an EMBL/GenBank/DDBJ whole genome shotgun (WGS) entry which is preliminary data.</text>
</comment>
<dbReference type="Gene3D" id="3.40.50.150">
    <property type="entry name" value="Vaccinia Virus protein VP39"/>
    <property type="match status" value="1"/>
</dbReference>
<evidence type="ECO:0000313" key="2">
    <source>
        <dbReference type="Proteomes" id="UP000466345"/>
    </source>
</evidence>
<dbReference type="Proteomes" id="UP000466345">
    <property type="component" value="Unassembled WGS sequence"/>
</dbReference>
<organism evidence="1 2">
    <name type="scientific">Streptomyces smaragdinus</name>
    <dbReference type="NCBI Taxonomy" id="2585196"/>
    <lineage>
        <taxon>Bacteria</taxon>
        <taxon>Bacillati</taxon>
        <taxon>Actinomycetota</taxon>
        <taxon>Actinomycetes</taxon>
        <taxon>Kitasatosporales</taxon>
        <taxon>Streptomycetaceae</taxon>
        <taxon>Streptomyces</taxon>
    </lineage>
</organism>
<name>A0A7K0CRW8_9ACTN</name>
<dbReference type="EMBL" id="WEGJ01000048">
    <property type="protein sequence ID" value="MQY16237.1"/>
    <property type="molecule type" value="Genomic_DNA"/>
</dbReference>
<sequence>MPSLGQLYPLIEDVELPDDIPYTQCSRFELKFLYLIGRHRVSGTGELVELGSGGGGSTYAFARGLSHNLDFDRSTGRLHAYDFFRVGKGTFATPKFFRGGKAPEGESSFLDDFRAALGSHMDFIEIHAGDIWETSDPSDTRPIDFLHIDIAKTENVWRAVAERFLPRLREGSIVLHQDFASPRLPWLHYSTGLLLPYIEIAGAPIRSTLAFEVVRPIPDEVLDRIAGDAFTLEEKQALISRVQEHVDIDYSEKIPFKSVLELAKAFTAHYAGKHRQAWQIAAPLREVPYLAAHRTDHFEQLQRELTKAAAPAARRPASPARKLARMVKRAVTR</sequence>
<dbReference type="InterPro" id="IPR029063">
    <property type="entry name" value="SAM-dependent_MTases_sf"/>
</dbReference>
<gene>
    <name evidence="1" type="ORF">SRB5_64350</name>
</gene>
<reference evidence="1 2" key="1">
    <citation type="submission" date="2019-10" db="EMBL/GenBank/DDBJ databases">
        <title>Streptomyces smaragdinus sp. nov. and Streptomyces fabii sp. nov., isolated from the gut of fungus growing-termite Macrotermes natalensis.</title>
        <authorList>
            <person name="Schwitalla J."/>
            <person name="Benndorf R."/>
            <person name="Martin K."/>
            <person name="De Beer W."/>
            <person name="Kaster A.-K."/>
            <person name="Vollmers J."/>
            <person name="Poulsen M."/>
            <person name="Beemelmanns C."/>
        </authorList>
    </citation>
    <scope>NUCLEOTIDE SEQUENCE [LARGE SCALE GENOMIC DNA]</scope>
    <source>
        <strain evidence="1 2">RB5</strain>
    </source>
</reference>
<dbReference type="OrthoDB" id="3995698at2"/>
<dbReference type="RefSeq" id="WP_153457013.1">
    <property type="nucleotide sequence ID" value="NZ_WEGJ01000048.1"/>
</dbReference>
<dbReference type="SUPFAM" id="SSF53335">
    <property type="entry name" value="S-adenosyl-L-methionine-dependent methyltransferases"/>
    <property type="match status" value="1"/>
</dbReference>
<dbReference type="AlphaFoldDB" id="A0A7K0CRW8"/>
<evidence type="ECO:0000313" key="1">
    <source>
        <dbReference type="EMBL" id="MQY16237.1"/>
    </source>
</evidence>